<proteinExistence type="predicted"/>
<feature type="region of interest" description="Disordered" evidence="1">
    <location>
        <begin position="44"/>
        <end position="103"/>
    </location>
</feature>
<evidence type="ECO:0000313" key="2">
    <source>
        <dbReference type="EMBL" id="CUR62392.1"/>
    </source>
</evidence>
<reference evidence="2" key="1">
    <citation type="submission" date="2015-08" db="EMBL/GenBank/DDBJ databases">
        <authorList>
            <person name="Babu N.S."/>
            <person name="Beckwith C.J."/>
            <person name="Beseler K.G."/>
            <person name="Brison A."/>
            <person name="Carone J.V."/>
            <person name="Caskin T.P."/>
            <person name="Diamond M."/>
            <person name="Durham M.E."/>
            <person name="Foxe J.M."/>
            <person name="Go M."/>
            <person name="Henderson B.A."/>
            <person name="Jones I.B."/>
            <person name="McGettigan J.A."/>
            <person name="Micheletti S.J."/>
            <person name="Nasrallah M.E."/>
            <person name="Ortiz D."/>
            <person name="Piller C.R."/>
            <person name="Privatt S.R."/>
            <person name="Schneider S.L."/>
            <person name="Sharp S."/>
            <person name="Smith T.C."/>
            <person name="Stanton J.D."/>
            <person name="Ullery H.E."/>
            <person name="Wilson R.J."/>
            <person name="Serrano M.G."/>
            <person name="Buck G."/>
            <person name="Lee V."/>
            <person name="Wang Y."/>
            <person name="Carvalho R."/>
            <person name="Voegtly L."/>
            <person name="Shi R."/>
            <person name="Duckworth R."/>
            <person name="Johnson A."/>
            <person name="Loviza R."/>
            <person name="Walstead R."/>
            <person name="Shah Z."/>
            <person name="Kiflezghi M."/>
            <person name="Wade K."/>
            <person name="Ball S.L."/>
            <person name="Bradley K.W."/>
            <person name="Asai D.J."/>
            <person name="Bowman C.A."/>
            <person name="Russell D.A."/>
            <person name="Pope W.H."/>
            <person name="Jacobs-Sera D."/>
            <person name="Hendrix R.W."/>
            <person name="Hatfull G.F."/>
        </authorList>
    </citation>
    <scope>NUCLEOTIDE SEQUENCE</scope>
</reference>
<name>A0A2P2CLA6_9ZZZZ</name>
<feature type="compositionally biased region" description="Acidic residues" evidence="1">
    <location>
        <begin position="94"/>
        <end position="103"/>
    </location>
</feature>
<sequence>MCPRDRRGAGDALTRRTGGHSPAARTVYPGGVWGMRVLMDPVSVGYEDAHPEEDPMSSSGENTPDTQADPQTHLDTDPVNAPNPETDLAGNPVEEADEQVDDA</sequence>
<dbReference type="AlphaFoldDB" id="A0A2P2CLA6"/>
<feature type="region of interest" description="Disordered" evidence="1">
    <location>
        <begin position="1"/>
        <end position="28"/>
    </location>
</feature>
<accession>A0A2P2CLA6</accession>
<organism evidence="2">
    <name type="scientific">metagenome</name>
    <dbReference type="NCBI Taxonomy" id="256318"/>
    <lineage>
        <taxon>unclassified sequences</taxon>
        <taxon>metagenomes</taxon>
    </lineage>
</organism>
<evidence type="ECO:0000256" key="1">
    <source>
        <dbReference type="SAM" id="MobiDB-lite"/>
    </source>
</evidence>
<gene>
    <name evidence="2" type="ORF">NOCA180036</name>
</gene>
<feature type="compositionally biased region" description="Polar residues" evidence="1">
    <location>
        <begin position="56"/>
        <end position="70"/>
    </location>
</feature>
<dbReference type="EMBL" id="CZKB01000028">
    <property type="protein sequence ID" value="CUR62392.1"/>
    <property type="molecule type" value="Genomic_DNA"/>
</dbReference>
<protein>
    <submittedName>
        <fullName evidence="2">Uncharacterized protein</fullName>
    </submittedName>
</protein>